<feature type="domain" description="4Fe-4S ferredoxin-type" evidence="8">
    <location>
        <begin position="349"/>
        <end position="378"/>
    </location>
</feature>
<evidence type="ECO:0000313" key="10">
    <source>
        <dbReference type="Proteomes" id="UP000199602"/>
    </source>
</evidence>
<organism evidence="9 10">
    <name type="scientific">Desulfonauticus submarinus</name>
    <dbReference type="NCBI Taxonomy" id="206665"/>
    <lineage>
        <taxon>Bacteria</taxon>
        <taxon>Pseudomonadati</taxon>
        <taxon>Thermodesulfobacteriota</taxon>
        <taxon>Desulfovibrionia</taxon>
        <taxon>Desulfovibrionales</taxon>
        <taxon>Desulfonauticaceae</taxon>
        <taxon>Desulfonauticus</taxon>
    </lineage>
</organism>
<keyword evidence="6" id="KW-0411">Iron-sulfur</keyword>
<dbReference type="GO" id="GO:0046872">
    <property type="term" value="F:metal ion binding"/>
    <property type="evidence" value="ECO:0007669"/>
    <property type="project" value="UniProtKB-KW"/>
</dbReference>
<protein>
    <submittedName>
        <fullName evidence="9">Ferredoxin</fullName>
    </submittedName>
</protein>
<reference evidence="9 10" key="1">
    <citation type="submission" date="2016-10" db="EMBL/GenBank/DDBJ databases">
        <authorList>
            <person name="de Groot N.N."/>
        </authorList>
    </citation>
    <scope>NUCLEOTIDE SEQUENCE [LARGE SCALE GENOMIC DNA]</scope>
    <source>
        <strain evidence="9 10">DSM 15269</strain>
    </source>
</reference>
<keyword evidence="3" id="KW-0479">Metal-binding</keyword>
<dbReference type="OrthoDB" id="9784262at2"/>
<proteinExistence type="predicted"/>
<evidence type="ECO:0000256" key="6">
    <source>
        <dbReference type="ARBA" id="ARBA00023014"/>
    </source>
</evidence>
<name>A0A1H0F8U1_9BACT</name>
<evidence type="ECO:0000313" key="9">
    <source>
        <dbReference type="EMBL" id="SDN90959.1"/>
    </source>
</evidence>
<dbReference type="Pfam" id="PF00037">
    <property type="entry name" value="Fer4"/>
    <property type="match status" value="1"/>
</dbReference>
<dbReference type="GO" id="GO:0051539">
    <property type="term" value="F:4 iron, 4 sulfur cluster binding"/>
    <property type="evidence" value="ECO:0007669"/>
    <property type="project" value="UniProtKB-KW"/>
</dbReference>
<feature type="transmembrane region" description="Helical" evidence="7">
    <location>
        <begin position="229"/>
        <end position="255"/>
    </location>
</feature>
<dbReference type="EMBL" id="FNIN01000011">
    <property type="protein sequence ID" value="SDN90959.1"/>
    <property type="molecule type" value="Genomic_DNA"/>
</dbReference>
<evidence type="ECO:0000256" key="5">
    <source>
        <dbReference type="ARBA" id="ARBA00023004"/>
    </source>
</evidence>
<dbReference type="Pfam" id="PF12801">
    <property type="entry name" value="Fer4_5"/>
    <property type="match status" value="1"/>
</dbReference>
<evidence type="ECO:0000256" key="7">
    <source>
        <dbReference type="SAM" id="Phobius"/>
    </source>
</evidence>
<dbReference type="RefSeq" id="WP_092065982.1">
    <property type="nucleotide sequence ID" value="NZ_FNIN01000011.1"/>
</dbReference>
<dbReference type="STRING" id="206665.SAMN04488516_11133"/>
<gene>
    <name evidence="9" type="ORF">SAMN04488516_11133</name>
</gene>
<keyword evidence="10" id="KW-1185">Reference proteome</keyword>
<evidence type="ECO:0000256" key="4">
    <source>
        <dbReference type="ARBA" id="ARBA00022982"/>
    </source>
</evidence>
<keyword evidence="5" id="KW-0408">Iron</keyword>
<feature type="transmembrane region" description="Helical" evidence="7">
    <location>
        <begin position="52"/>
        <end position="73"/>
    </location>
</feature>
<keyword evidence="7" id="KW-1133">Transmembrane helix</keyword>
<keyword evidence="1" id="KW-0813">Transport</keyword>
<evidence type="ECO:0000259" key="8">
    <source>
        <dbReference type="PROSITE" id="PS51379"/>
    </source>
</evidence>
<feature type="transmembrane region" description="Helical" evidence="7">
    <location>
        <begin position="27"/>
        <end position="45"/>
    </location>
</feature>
<dbReference type="PANTHER" id="PTHR30176:SF3">
    <property type="entry name" value="FERREDOXIN-TYPE PROTEIN NAPH"/>
    <property type="match status" value="1"/>
</dbReference>
<dbReference type="AlphaFoldDB" id="A0A1H0F8U1"/>
<dbReference type="InterPro" id="IPR017896">
    <property type="entry name" value="4Fe4S_Fe-S-bd"/>
</dbReference>
<feature type="transmembrane region" description="Helical" evidence="7">
    <location>
        <begin position="182"/>
        <end position="201"/>
    </location>
</feature>
<evidence type="ECO:0000256" key="1">
    <source>
        <dbReference type="ARBA" id="ARBA00022448"/>
    </source>
</evidence>
<dbReference type="GO" id="GO:0005886">
    <property type="term" value="C:plasma membrane"/>
    <property type="evidence" value="ECO:0007669"/>
    <property type="project" value="TreeGrafter"/>
</dbReference>
<evidence type="ECO:0000256" key="3">
    <source>
        <dbReference type="ARBA" id="ARBA00022723"/>
    </source>
</evidence>
<accession>A0A1H0F8U1</accession>
<dbReference type="SUPFAM" id="SSF54862">
    <property type="entry name" value="4Fe-4S ferredoxins"/>
    <property type="match status" value="1"/>
</dbReference>
<dbReference type="Proteomes" id="UP000199602">
    <property type="component" value="Unassembled WGS sequence"/>
</dbReference>
<keyword evidence="7" id="KW-0812">Transmembrane</keyword>
<dbReference type="InterPro" id="IPR051684">
    <property type="entry name" value="Electron_Trans/Redox"/>
</dbReference>
<keyword evidence="2" id="KW-0004">4Fe-4S</keyword>
<dbReference type="PROSITE" id="PS51379">
    <property type="entry name" value="4FE4S_FER_2"/>
    <property type="match status" value="1"/>
</dbReference>
<dbReference type="Gene3D" id="3.30.70.20">
    <property type="match status" value="1"/>
</dbReference>
<keyword evidence="4" id="KW-0249">Electron transport</keyword>
<feature type="transmembrane region" description="Helical" evidence="7">
    <location>
        <begin position="152"/>
        <end position="170"/>
    </location>
</feature>
<evidence type="ECO:0000256" key="2">
    <source>
        <dbReference type="ARBA" id="ARBA00022485"/>
    </source>
</evidence>
<feature type="transmembrane region" description="Helical" evidence="7">
    <location>
        <begin position="301"/>
        <end position="320"/>
    </location>
</feature>
<feature type="transmembrane region" description="Helical" evidence="7">
    <location>
        <begin position="276"/>
        <end position="295"/>
    </location>
</feature>
<keyword evidence="7" id="KW-0472">Membrane</keyword>
<feature type="transmembrane region" description="Helical" evidence="7">
    <location>
        <begin position="114"/>
        <end position="132"/>
    </location>
</feature>
<sequence>MSRKWLILPIVSFIILAAHNLRIGSVNLALLWLCFVSLLFVKNSWVKYILTLSLLIGSVLWIKISLTLIQFRLIFNLPWIRLSLILGGVLIILLISIFIILAKGDLLFPRKKSSSHFQLASFLLSFILLSLAEYKTSFPILLGNRFSLPLGFTEIFILSTYSAWLTGKFLEPHKNKQLRPKIWLLFSCVFFAQLIFGLLGIQQMLMTGKLHLPIPALIVAGPIYRGNGFFMLILFISTIFLVGPAWCSYLCYIGAWDDFVSRQASTIKPLSKKTKWFQFINLILVIVVAYLLHFFNISWQIATFLAIIFGIIGFIIMIYFSKQRGQMVHCTTFCPIGFLSNILGKISPWRLKINPNLCSQCKKCISVCRYNALDLSKLTKGTPNISCTLCGDCIDECKSKAINLYLLNLNPSLSQKIFFTVISSIHAIFLGVARI</sequence>
<feature type="transmembrane region" description="Helical" evidence="7">
    <location>
        <begin position="79"/>
        <end position="102"/>
    </location>
</feature>
<dbReference type="PANTHER" id="PTHR30176">
    <property type="entry name" value="FERREDOXIN-TYPE PROTEIN NAPH"/>
    <property type="match status" value="1"/>
</dbReference>